<feature type="domain" description="M02D8-5-like first CUB" evidence="3">
    <location>
        <begin position="25"/>
        <end position="130"/>
    </location>
</feature>
<dbReference type="InterPro" id="IPR059047">
    <property type="entry name" value="CUB_M02D8_5_3rd"/>
</dbReference>
<dbReference type="Pfam" id="PF23060">
    <property type="entry name" value="CUB_M02D8_5_1st"/>
    <property type="match status" value="1"/>
</dbReference>
<feature type="domain" description="M02D8-5-like second CUB" evidence="4">
    <location>
        <begin position="138"/>
        <end position="253"/>
    </location>
</feature>
<keyword evidence="1" id="KW-0732">Signal</keyword>
<evidence type="ECO:0000259" key="4">
    <source>
        <dbReference type="Pfam" id="PF23061"/>
    </source>
</evidence>
<dbReference type="Pfam" id="PF23063">
    <property type="entry name" value="CUB_M02D8_5_4th"/>
    <property type="match status" value="1"/>
</dbReference>
<dbReference type="EMBL" id="CP090896">
    <property type="protein sequence ID" value="ULT83909.1"/>
    <property type="molecule type" value="Genomic_DNA"/>
</dbReference>
<dbReference type="Pfam" id="PF23059">
    <property type="entry name" value="CUB_M02D8_5_6th"/>
    <property type="match status" value="1"/>
</dbReference>
<feature type="chain" id="PRO_5041939737" description="CUB domain-containing protein" evidence="1">
    <location>
        <begin position="22"/>
        <end position="864"/>
    </location>
</feature>
<evidence type="ECO:0008006" key="11">
    <source>
        <dbReference type="Google" id="ProtNLM"/>
    </source>
</evidence>
<dbReference type="AlphaFoldDB" id="A0AAE8ZTT3"/>
<feature type="domain" description="M02D8-5-like seventh CUB" evidence="8">
    <location>
        <begin position="727"/>
        <end position="840"/>
    </location>
</feature>
<evidence type="ECO:0000259" key="2">
    <source>
        <dbReference type="Pfam" id="PF23059"/>
    </source>
</evidence>
<feature type="domain" description="M02D8-5-like fourth CUB" evidence="6">
    <location>
        <begin position="376"/>
        <end position="498"/>
    </location>
</feature>
<dbReference type="InterPro" id="IPR059046">
    <property type="entry name" value="CUB_M02D8_5_2nd"/>
</dbReference>
<feature type="domain" description="M02D8-5-like third CUB" evidence="5">
    <location>
        <begin position="261"/>
        <end position="374"/>
    </location>
</feature>
<dbReference type="InterPro" id="IPR059043">
    <property type="entry name" value="CUB_M02D8_5_4th"/>
</dbReference>
<protein>
    <recommendedName>
        <fullName evidence="11">CUB domain-containing protein</fullName>
    </recommendedName>
</protein>
<evidence type="ECO:0000259" key="6">
    <source>
        <dbReference type="Pfam" id="PF23063"/>
    </source>
</evidence>
<dbReference type="InterPro" id="IPR035914">
    <property type="entry name" value="Sperma_CUB_dom_sf"/>
</dbReference>
<evidence type="ECO:0000259" key="8">
    <source>
        <dbReference type="Pfam" id="PF23068"/>
    </source>
</evidence>
<feature type="domain" description="M02D8-5-like sixth CUB" evidence="2">
    <location>
        <begin position="622"/>
        <end position="724"/>
    </location>
</feature>
<gene>
    <name evidence="9" type="ORF">L3Y34_012895</name>
</gene>
<dbReference type="InterPro" id="IPR059056">
    <property type="entry name" value="CUB_M02D8_5_7th"/>
</dbReference>
<reference evidence="9 10" key="1">
    <citation type="submission" date="2022-05" db="EMBL/GenBank/DDBJ databases">
        <title>Chromosome-level reference genomes for two strains of Caenorhabditis briggsae: an improved platform for comparative genomics.</title>
        <authorList>
            <person name="Stevens L."/>
            <person name="Andersen E.C."/>
        </authorList>
    </citation>
    <scope>NUCLEOTIDE SEQUENCE [LARGE SCALE GENOMIC DNA]</scope>
    <source>
        <strain evidence="9">QX1410_ONT</strain>
        <tissue evidence="9">Whole-organism</tissue>
    </source>
</reference>
<accession>A0AAE8ZTT3</accession>
<evidence type="ECO:0000259" key="5">
    <source>
        <dbReference type="Pfam" id="PF23062"/>
    </source>
</evidence>
<dbReference type="InterPro" id="IPR059057">
    <property type="entry name" value="CUB_M02D8_5_6th"/>
</dbReference>
<proteinExistence type="predicted"/>
<dbReference type="Pfam" id="PF23061">
    <property type="entry name" value="CUB_M02D8_5_2nd"/>
    <property type="match status" value="1"/>
</dbReference>
<evidence type="ECO:0000256" key="1">
    <source>
        <dbReference type="SAM" id="SignalP"/>
    </source>
</evidence>
<dbReference type="Pfam" id="PF23062">
    <property type="entry name" value="CUB_M02D8_5_3rd"/>
    <property type="match status" value="1"/>
</dbReference>
<dbReference type="InterPro" id="IPR059048">
    <property type="entry name" value="CUB_M02D8_5_5th"/>
</dbReference>
<feature type="domain" description="M02D8-5-like fifth CUB" evidence="7">
    <location>
        <begin position="506"/>
        <end position="615"/>
    </location>
</feature>
<name>A0AAE8ZTT3_CAEBR</name>
<evidence type="ECO:0000313" key="10">
    <source>
        <dbReference type="Proteomes" id="UP000827892"/>
    </source>
</evidence>
<dbReference type="Pfam" id="PF23064">
    <property type="entry name" value="CUB_M02D8_5_5th"/>
    <property type="match status" value="1"/>
</dbReference>
<evidence type="ECO:0000259" key="7">
    <source>
        <dbReference type="Pfam" id="PF23064"/>
    </source>
</evidence>
<evidence type="ECO:0000259" key="3">
    <source>
        <dbReference type="Pfam" id="PF23060"/>
    </source>
</evidence>
<dbReference type="Pfam" id="PF23068">
    <property type="entry name" value="CUB_M02D8_5_7th"/>
    <property type="match status" value="1"/>
</dbReference>
<organism evidence="9 10">
    <name type="scientific">Caenorhabditis briggsae</name>
    <dbReference type="NCBI Taxonomy" id="6238"/>
    <lineage>
        <taxon>Eukaryota</taxon>
        <taxon>Metazoa</taxon>
        <taxon>Ecdysozoa</taxon>
        <taxon>Nematoda</taxon>
        <taxon>Chromadorea</taxon>
        <taxon>Rhabditida</taxon>
        <taxon>Rhabditina</taxon>
        <taxon>Rhabditomorpha</taxon>
        <taxon>Rhabditoidea</taxon>
        <taxon>Rhabditidae</taxon>
        <taxon>Peloderinae</taxon>
        <taxon>Caenorhabditis</taxon>
    </lineage>
</organism>
<dbReference type="InterPro" id="IPR059045">
    <property type="entry name" value="CUB_M02D8_5_1st"/>
</dbReference>
<evidence type="ECO:0000313" key="9">
    <source>
        <dbReference type="EMBL" id="ULT83909.1"/>
    </source>
</evidence>
<feature type="signal peptide" evidence="1">
    <location>
        <begin position="1"/>
        <end position="21"/>
    </location>
</feature>
<dbReference type="SUPFAM" id="SSF49854">
    <property type="entry name" value="Spermadhesin, CUB domain"/>
    <property type="match status" value="1"/>
</dbReference>
<sequence>MCQVLNTLYIFLFLSFHKSIAYQEGISFATSNYPRPYIGQLSERHTVSVNQSQGVAVVFEQFLASAHDCVIACPTNNDGCSSLCGDAMDHGLVPKILRVPGNAIVTMVSVEPNDMFPHSGISGKIIKYDLNRISFFDCKDQIDLSSGETYYFVSQNYPLSPTSEISQCVIKFLTSGNRQGVRFAVYDFYLNQLQHDSFFILGKNGHNISIEGFATEDEPVAYYFENEADVTFSISHQDHSFTQKRFYILVNSYELLPNNQCDNTGKIDIALGQTITFGTRQFGSNAYENNLNCGFDYTRTATSNSLFALAIEYETEKCCDTMSIDGLTDDQQIYQGFQYSSLYFTKSEQLSFLFSSDPLVGGTGFKASLEHIDCTCSAGLVLVKNNVLTSPGYSNSISYCPDLFCTPKIDFQDDLYDLQMVFTDVNLRSYSLNNDTDSLTVFDAYDHTVVQMAPSYFGFMTFWATVSPVRVQFVSKVLTAFPLNMIGRGYSMNLNLVKKHIVSEKITFTDTNFFKDISKLDLSSNDTFEFVVTGRAETQIFVYFFTKTTNQVFIDIFDGDSMDAARIDNKALYSNVLENGPSMTLSTSSNKAVIHIRGNPAFVGTNTDFQAMITDLKPEESCGPLVYSMRNAKEQYKHIPLQGTNCYKILHFADSSYTPSAFMSVKFSDNLPLNLFYGLTTSTDYLLAKYSHDPRPEDLFTNYMVLQYSSSIAATVEFFWDTSSGLIARTMQPSQTVMLVSDDYGKSNTSQTIQQFSVQLEGESNVQTGLTCEFLADSGLGTSTLTWSDYNNQIKHERFSNAKKSQTFSSCGNILLVDYTSPGGGRDNGLYLKITRADLRCSLSPSHLSIFVLLSISVGSLFFI</sequence>
<dbReference type="Proteomes" id="UP000827892">
    <property type="component" value="Chromosome X"/>
</dbReference>